<evidence type="ECO:0000313" key="3">
    <source>
        <dbReference type="Proteomes" id="UP000230119"/>
    </source>
</evidence>
<dbReference type="InterPro" id="IPR036291">
    <property type="entry name" value="NAD(P)-bd_dom_sf"/>
</dbReference>
<dbReference type="PANTHER" id="PTHR43000">
    <property type="entry name" value="DTDP-D-GLUCOSE 4,6-DEHYDRATASE-RELATED"/>
    <property type="match status" value="1"/>
</dbReference>
<accession>A0A2M7BTX7</accession>
<evidence type="ECO:0000313" key="2">
    <source>
        <dbReference type="EMBL" id="PIV08935.1"/>
    </source>
</evidence>
<dbReference type="InterPro" id="IPR016040">
    <property type="entry name" value="NAD(P)-bd_dom"/>
</dbReference>
<protein>
    <submittedName>
        <fullName evidence="2">Sugar dehydratase</fullName>
    </submittedName>
</protein>
<name>A0A2M7BTX7_9BACT</name>
<proteinExistence type="predicted"/>
<dbReference type="AlphaFoldDB" id="A0A2M7BTX7"/>
<dbReference type="EMBL" id="PEVA01000007">
    <property type="protein sequence ID" value="PIV08935.1"/>
    <property type="molecule type" value="Genomic_DNA"/>
</dbReference>
<dbReference type="Pfam" id="PF16363">
    <property type="entry name" value="GDP_Man_Dehyd"/>
    <property type="match status" value="1"/>
</dbReference>
<sequence length="319" mass="36442">MNNFKGKHILVTGGSGFIGSHLVQLLLKEKAHVHTTFFSFHPLSYFYQQGLYKKTIMHRVDITHFYEIQEVITKNDIEYIFHLAAEPLVEVAYVNPRRALETNIMGTVNVLEAARLYGKVKAIIIASSDKAYGKLSSGKYKETDALKGDHPYEVSKSATDLIAQAYSKTYTMPIVTTRFGNIYGEGDIHFSRIIPGIMETVIQKKKLELRSDGTFERDYLYVKDVVKGYLLLAQNIDKAQGNAYNFGSDEHYSVLSLIKLAEKSLHKKIPLSILNTERNEIPYQSLDCTKIQKVFGWKAKTKIKKILPIIHRWYKKIIS</sequence>
<organism evidence="2 3">
    <name type="scientific">Candidatus Roizmanbacteria bacterium CG03_land_8_20_14_0_80_39_12</name>
    <dbReference type="NCBI Taxonomy" id="1974847"/>
    <lineage>
        <taxon>Bacteria</taxon>
        <taxon>Candidatus Roizmaniibacteriota</taxon>
    </lineage>
</organism>
<dbReference type="Gene3D" id="3.40.50.720">
    <property type="entry name" value="NAD(P)-binding Rossmann-like Domain"/>
    <property type="match status" value="1"/>
</dbReference>
<feature type="domain" description="NAD(P)-binding" evidence="1">
    <location>
        <begin position="10"/>
        <end position="307"/>
    </location>
</feature>
<gene>
    <name evidence="2" type="ORF">COS52_00110</name>
</gene>
<reference evidence="3" key="1">
    <citation type="submission" date="2017-09" db="EMBL/GenBank/DDBJ databases">
        <title>Depth-based differentiation of microbial function through sediment-hosted aquifers and enrichment of novel symbionts in the deep terrestrial subsurface.</title>
        <authorList>
            <person name="Probst A.J."/>
            <person name="Ladd B."/>
            <person name="Jarett J.K."/>
            <person name="Geller-Mcgrath D.E."/>
            <person name="Sieber C.M.K."/>
            <person name="Emerson J.B."/>
            <person name="Anantharaman K."/>
            <person name="Thomas B.C."/>
            <person name="Malmstrom R."/>
            <person name="Stieglmeier M."/>
            <person name="Klingl A."/>
            <person name="Woyke T."/>
            <person name="Ryan C.M."/>
            <person name="Banfield J.F."/>
        </authorList>
    </citation>
    <scope>NUCLEOTIDE SEQUENCE [LARGE SCALE GENOMIC DNA]</scope>
</reference>
<comment type="caution">
    <text evidence="2">The sequence shown here is derived from an EMBL/GenBank/DDBJ whole genome shotgun (WGS) entry which is preliminary data.</text>
</comment>
<evidence type="ECO:0000259" key="1">
    <source>
        <dbReference type="Pfam" id="PF16363"/>
    </source>
</evidence>
<dbReference type="Proteomes" id="UP000230119">
    <property type="component" value="Unassembled WGS sequence"/>
</dbReference>
<dbReference type="SUPFAM" id="SSF51735">
    <property type="entry name" value="NAD(P)-binding Rossmann-fold domains"/>
    <property type="match status" value="1"/>
</dbReference>